<name>A0AB34JNU7_PRYPA</name>
<dbReference type="GO" id="GO:0005096">
    <property type="term" value="F:GTPase activator activity"/>
    <property type="evidence" value="ECO:0007669"/>
    <property type="project" value="TreeGrafter"/>
</dbReference>
<dbReference type="InterPro" id="IPR000195">
    <property type="entry name" value="Rab-GAP-TBC_dom"/>
</dbReference>
<feature type="transmembrane region" description="Helical" evidence="6">
    <location>
        <begin position="61"/>
        <end position="78"/>
    </location>
</feature>
<evidence type="ECO:0000256" key="4">
    <source>
        <dbReference type="ARBA" id="ARBA00023136"/>
    </source>
</evidence>
<sequence length="576" mass="63327">MLVLQAAHYLFCTTPGLRNTQARALLGLGKVVASVTGALVVVSSVLALLNPLDVVRAVRNLWLILFGAIMVVIEIPRFEAMPLQRFGFVYSRLGRAMFYLYVGCFVIEEGRPFSFVAGIASLLVGAIELLVGRGVQYNLTVTPPGKQPRPPPGAPKHRPAAAGSIPPATQPPRGPPPGGPPPGAEAPPLWPPPPGASSAPPGRPPQEAPVRPRAVPPPLGNDEILPCWRDEILPCWVERRSDPTVRLRILQGVPAEAQGELWFIALAIPSGYDDAMYEASACRSVELRERLREDVGGAFRRAHPRICGDLLTIDADVPRTAGGAAPEHEACAKAELRGALDPLVAELMRLDLPLDEALRQHVREALQLSEGRSTSLAPVGYVQGLSDVALFLMRWGRLGPRQAWGCVRGFTLRPFLHPLFMLQPDWWAAVGRFHMRQLRDQMPDLAAHLERLALLPEMYLPEWLLPLYTRTLQAPLVALVWNLFLVDGEKFLLHVALAIMRALHDALLECDDLPTLRFTLTETPQGLSPSQFHMAVEETLMPDTPIRNLQDLSRDDPSSLRPQTAIPMLSRMIVDK</sequence>
<dbReference type="GO" id="GO:0016020">
    <property type="term" value="C:membrane"/>
    <property type="evidence" value="ECO:0007669"/>
    <property type="project" value="UniProtKB-SubCell"/>
</dbReference>
<evidence type="ECO:0000259" key="7">
    <source>
        <dbReference type="PROSITE" id="PS50086"/>
    </source>
</evidence>
<evidence type="ECO:0000256" key="1">
    <source>
        <dbReference type="ARBA" id="ARBA00004141"/>
    </source>
</evidence>
<dbReference type="SMART" id="SM00164">
    <property type="entry name" value="TBC"/>
    <property type="match status" value="1"/>
</dbReference>
<dbReference type="GO" id="GO:0031267">
    <property type="term" value="F:small GTPase binding"/>
    <property type="evidence" value="ECO:0007669"/>
    <property type="project" value="TreeGrafter"/>
</dbReference>
<dbReference type="InterPro" id="IPR013714">
    <property type="entry name" value="Golgi_TVP15"/>
</dbReference>
<comment type="subcellular location">
    <subcellularLocation>
        <location evidence="1">Membrane</location>
        <topology evidence="1">Multi-pass membrane protein</topology>
    </subcellularLocation>
</comment>
<dbReference type="InterPro" id="IPR050302">
    <property type="entry name" value="Rab_GAP_TBC_domain"/>
</dbReference>
<evidence type="ECO:0000256" key="6">
    <source>
        <dbReference type="SAM" id="Phobius"/>
    </source>
</evidence>
<dbReference type="Pfam" id="PF08507">
    <property type="entry name" value="COPI_assoc"/>
    <property type="match status" value="1"/>
</dbReference>
<feature type="compositionally biased region" description="Pro residues" evidence="5">
    <location>
        <begin position="145"/>
        <end position="154"/>
    </location>
</feature>
<feature type="domain" description="Rab-GAP TBC" evidence="7">
    <location>
        <begin position="252"/>
        <end position="488"/>
    </location>
</feature>
<feature type="compositionally biased region" description="Pro residues" evidence="5">
    <location>
        <begin position="168"/>
        <end position="207"/>
    </location>
</feature>
<dbReference type="Proteomes" id="UP001515480">
    <property type="component" value="Unassembled WGS sequence"/>
</dbReference>
<comment type="caution">
    <text evidence="8">The sequence shown here is derived from an EMBL/GenBank/DDBJ whole genome shotgun (WGS) entry which is preliminary data.</text>
</comment>
<dbReference type="Pfam" id="PF00566">
    <property type="entry name" value="RabGAP-TBC"/>
    <property type="match status" value="1"/>
</dbReference>
<dbReference type="AlphaFoldDB" id="A0AB34JNU7"/>
<feature type="region of interest" description="Disordered" evidence="5">
    <location>
        <begin position="141"/>
        <end position="221"/>
    </location>
</feature>
<proteinExistence type="predicted"/>
<keyword evidence="2 6" id="KW-0812">Transmembrane</keyword>
<evidence type="ECO:0000313" key="8">
    <source>
        <dbReference type="EMBL" id="KAL1523211.1"/>
    </source>
</evidence>
<dbReference type="Gene3D" id="1.10.472.80">
    <property type="entry name" value="Ypt/Rab-GAP domain of gyp1p, domain 3"/>
    <property type="match status" value="1"/>
</dbReference>
<dbReference type="PANTHER" id="PTHR47219">
    <property type="entry name" value="RAB GTPASE-ACTIVATING PROTEIN 1-LIKE"/>
    <property type="match status" value="1"/>
</dbReference>
<organism evidence="8 9">
    <name type="scientific">Prymnesium parvum</name>
    <name type="common">Toxic golden alga</name>
    <dbReference type="NCBI Taxonomy" id="97485"/>
    <lineage>
        <taxon>Eukaryota</taxon>
        <taxon>Haptista</taxon>
        <taxon>Haptophyta</taxon>
        <taxon>Prymnesiophyceae</taxon>
        <taxon>Prymnesiales</taxon>
        <taxon>Prymnesiaceae</taxon>
        <taxon>Prymnesium</taxon>
    </lineage>
</organism>
<keyword evidence="3 6" id="KW-1133">Transmembrane helix</keyword>
<evidence type="ECO:0000256" key="2">
    <source>
        <dbReference type="ARBA" id="ARBA00022692"/>
    </source>
</evidence>
<dbReference type="EMBL" id="JBGBPQ010000006">
    <property type="protein sequence ID" value="KAL1523211.1"/>
    <property type="molecule type" value="Genomic_DNA"/>
</dbReference>
<gene>
    <name evidence="8" type="ORF">AB1Y20_018163</name>
</gene>
<evidence type="ECO:0000256" key="3">
    <source>
        <dbReference type="ARBA" id="ARBA00022989"/>
    </source>
</evidence>
<feature type="transmembrane region" description="Helical" evidence="6">
    <location>
        <begin position="28"/>
        <end position="49"/>
    </location>
</feature>
<protein>
    <recommendedName>
        <fullName evidence="7">Rab-GAP TBC domain-containing protein</fullName>
    </recommendedName>
</protein>
<evidence type="ECO:0000313" key="9">
    <source>
        <dbReference type="Proteomes" id="UP001515480"/>
    </source>
</evidence>
<evidence type="ECO:0000256" key="5">
    <source>
        <dbReference type="SAM" id="MobiDB-lite"/>
    </source>
</evidence>
<dbReference type="InterPro" id="IPR035969">
    <property type="entry name" value="Rab-GAP_TBC_sf"/>
</dbReference>
<dbReference type="PANTHER" id="PTHR47219:SF9">
    <property type="entry name" value="GTPASE ACTIVATING PROTEIN AND CENTROSOME-ASSOCIATED, ISOFORM B"/>
    <property type="match status" value="1"/>
</dbReference>
<reference evidence="8 9" key="1">
    <citation type="journal article" date="2024" name="Science">
        <title>Giant polyketide synthase enzymes in the biosynthesis of giant marine polyether toxins.</title>
        <authorList>
            <person name="Fallon T.R."/>
            <person name="Shende V.V."/>
            <person name="Wierzbicki I.H."/>
            <person name="Pendleton A.L."/>
            <person name="Watervoot N.F."/>
            <person name="Auber R.P."/>
            <person name="Gonzalez D.J."/>
            <person name="Wisecaver J.H."/>
            <person name="Moore B.S."/>
        </authorList>
    </citation>
    <scope>NUCLEOTIDE SEQUENCE [LARGE SCALE GENOMIC DNA]</scope>
    <source>
        <strain evidence="8 9">12B1</strain>
    </source>
</reference>
<dbReference type="SUPFAM" id="SSF47923">
    <property type="entry name" value="Ypt/Rab-GAP domain of gyp1p"/>
    <property type="match status" value="1"/>
</dbReference>
<accession>A0AB34JNU7</accession>
<dbReference type="PROSITE" id="PS50086">
    <property type="entry name" value="TBC_RABGAP"/>
    <property type="match status" value="1"/>
</dbReference>
<keyword evidence="4 6" id="KW-0472">Membrane</keyword>
<keyword evidence="9" id="KW-1185">Reference proteome</keyword>